<feature type="region of interest" description="Disordered" evidence="2">
    <location>
        <begin position="160"/>
        <end position="200"/>
    </location>
</feature>
<dbReference type="GO" id="GO:0016779">
    <property type="term" value="F:nucleotidyltransferase activity"/>
    <property type="evidence" value="ECO:0007669"/>
    <property type="project" value="TreeGrafter"/>
</dbReference>
<comment type="caution">
    <text evidence="4">The sequence shown here is derived from an EMBL/GenBank/DDBJ whole genome shotgun (WGS) entry which is preliminary data.</text>
</comment>
<keyword evidence="5" id="KW-1185">Reference proteome</keyword>
<feature type="region of interest" description="Disordered" evidence="2">
    <location>
        <begin position="1"/>
        <end position="69"/>
    </location>
</feature>
<dbReference type="PANTHER" id="PTHR19136">
    <property type="entry name" value="MOLYBDENUM COFACTOR GUANYLYLTRANSFERASE"/>
    <property type="match status" value="1"/>
</dbReference>
<dbReference type="EMBL" id="JALGAR010000003">
    <property type="protein sequence ID" value="MCI4658739.1"/>
    <property type="molecule type" value="Genomic_DNA"/>
</dbReference>
<reference evidence="4" key="1">
    <citation type="submission" date="2022-03" db="EMBL/GenBank/DDBJ databases">
        <title>Cryobacterium sp. nov. strain ZS14-85, isolated from Antarctic soil.</title>
        <authorList>
            <person name="Li J."/>
            <person name="Niu G."/>
        </authorList>
    </citation>
    <scope>NUCLEOTIDE SEQUENCE</scope>
    <source>
        <strain evidence="4">ZS14-85</strain>
    </source>
</reference>
<gene>
    <name evidence="4" type="ORF">MQH31_13070</name>
</gene>
<feature type="domain" description="MobA-like NTP transferase" evidence="3">
    <location>
        <begin position="72"/>
        <end position="282"/>
    </location>
</feature>
<dbReference type="RefSeq" id="WP_243012399.1">
    <property type="nucleotide sequence ID" value="NZ_JALGAR010000003.1"/>
</dbReference>
<dbReference type="InterPro" id="IPR025877">
    <property type="entry name" value="MobA-like_NTP_Trfase"/>
</dbReference>
<evidence type="ECO:0000256" key="1">
    <source>
        <dbReference type="ARBA" id="ARBA00022679"/>
    </source>
</evidence>
<dbReference type="SUPFAM" id="SSF53448">
    <property type="entry name" value="Nucleotide-diphospho-sugar transferases"/>
    <property type="match status" value="2"/>
</dbReference>
<dbReference type="Pfam" id="PF12804">
    <property type="entry name" value="NTP_transf_3"/>
    <property type="match status" value="1"/>
</dbReference>
<evidence type="ECO:0000259" key="3">
    <source>
        <dbReference type="Pfam" id="PF12804"/>
    </source>
</evidence>
<feature type="compositionally biased region" description="Gly residues" evidence="2">
    <location>
        <begin position="36"/>
        <end position="67"/>
    </location>
</feature>
<evidence type="ECO:0000313" key="4">
    <source>
        <dbReference type="EMBL" id="MCI4658739.1"/>
    </source>
</evidence>
<proteinExistence type="predicted"/>
<organism evidence="4 5">
    <name type="scientific">Cryobacterium zhongshanensis</name>
    <dbReference type="NCBI Taxonomy" id="2928153"/>
    <lineage>
        <taxon>Bacteria</taxon>
        <taxon>Bacillati</taxon>
        <taxon>Actinomycetota</taxon>
        <taxon>Actinomycetes</taxon>
        <taxon>Micrococcales</taxon>
        <taxon>Microbacteriaceae</taxon>
        <taxon>Cryobacterium</taxon>
    </lineage>
</organism>
<evidence type="ECO:0000256" key="2">
    <source>
        <dbReference type="SAM" id="MobiDB-lite"/>
    </source>
</evidence>
<keyword evidence="1 4" id="KW-0808">Transferase</keyword>
<evidence type="ECO:0000313" key="5">
    <source>
        <dbReference type="Proteomes" id="UP001165341"/>
    </source>
</evidence>
<feature type="compositionally biased region" description="Low complexity" evidence="2">
    <location>
        <begin position="160"/>
        <end position="186"/>
    </location>
</feature>
<dbReference type="PANTHER" id="PTHR19136:SF81">
    <property type="entry name" value="MOLYBDENUM COFACTOR GUANYLYLTRANSFERASE"/>
    <property type="match status" value="1"/>
</dbReference>
<dbReference type="InterPro" id="IPR029044">
    <property type="entry name" value="Nucleotide-diphossugar_trans"/>
</dbReference>
<dbReference type="Proteomes" id="UP001165341">
    <property type="component" value="Unassembled WGS sequence"/>
</dbReference>
<sequence length="349" mass="33738">MPDPLAPNEFDGVVGKNAPEKPETGGFGQNLRRIGSGPGGSGPGGSGPGGSGPGGSGPGGSGPGGSGPIDLIVLAGGRGSRLGGAVKPAVEVAGRTLLSRVLDARTLARRVVIVGPVSARVAAGPEASGVLWALEDPPFGGPVAGIAAGLAALARPVPAPASTPGAMPTPASAPASAAGAKAVAPGARREPEAGPTPAGTAPAPAEWLLVLACDLPWAAAAAGTLVAALSDQALADQARAEPALADRAGTNASGPDALDGLHLSDPDGHPQWLAGLYRASALRSAAARLGPGVDGASMRALLAGLRLVGVADADGSGRDVDTWQDVEWSTALLSGTSPISSTPPRSDTE</sequence>
<protein>
    <submittedName>
        <fullName evidence="4">NTP transferase domain-containing protein</fullName>
    </submittedName>
</protein>
<name>A0AA41QWG5_9MICO</name>
<dbReference type="Gene3D" id="3.90.550.10">
    <property type="entry name" value="Spore Coat Polysaccharide Biosynthesis Protein SpsA, Chain A"/>
    <property type="match status" value="1"/>
</dbReference>
<accession>A0AA41QWG5</accession>
<dbReference type="AlphaFoldDB" id="A0AA41QWG5"/>